<keyword evidence="3" id="KW-0677">Repeat</keyword>
<feature type="domain" description="HTH OST-type" evidence="9">
    <location>
        <begin position="357"/>
        <end position="427"/>
    </location>
</feature>
<feature type="region of interest" description="Disordered" evidence="7">
    <location>
        <begin position="328"/>
        <end position="354"/>
    </location>
</feature>
<evidence type="ECO:0000313" key="11">
    <source>
        <dbReference type="Proteomes" id="UP001369086"/>
    </source>
</evidence>
<keyword evidence="11" id="KW-1185">Reference proteome</keyword>
<evidence type="ECO:0000256" key="3">
    <source>
        <dbReference type="ARBA" id="ARBA00022737"/>
    </source>
</evidence>
<comment type="subcellular location">
    <subcellularLocation>
        <location evidence="1">Cytoplasm</location>
    </subcellularLocation>
</comment>
<feature type="domain" description="Tudor" evidence="8">
    <location>
        <begin position="512"/>
        <end position="570"/>
    </location>
</feature>
<dbReference type="InterPro" id="IPR050621">
    <property type="entry name" value="Tudor_domain_containing"/>
</dbReference>
<feature type="region of interest" description="Disordered" evidence="7">
    <location>
        <begin position="224"/>
        <end position="248"/>
    </location>
</feature>
<proteinExistence type="predicted"/>
<evidence type="ECO:0000256" key="5">
    <source>
        <dbReference type="ARBA" id="ARBA00022871"/>
    </source>
</evidence>
<keyword evidence="2" id="KW-0963">Cytoplasm</keyword>
<accession>A0ABR1A8D0</accession>
<feature type="region of interest" description="Disordered" evidence="7">
    <location>
        <begin position="116"/>
        <end position="208"/>
    </location>
</feature>
<feature type="domain" description="HTH OST-type" evidence="9">
    <location>
        <begin position="3"/>
        <end position="76"/>
    </location>
</feature>
<dbReference type="InterPro" id="IPR002999">
    <property type="entry name" value="Tudor"/>
</dbReference>
<keyword evidence="4" id="KW-0221">Differentiation</keyword>
<organism evidence="10 11">
    <name type="scientific">Huso huso</name>
    <name type="common">Beluga</name>
    <name type="synonym">Acipenser huso</name>
    <dbReference type="NCBI Taxonomy" id="61971"/>
    <lineage>
        <taxon>Eukaryota</taxon>
        <taxon>Metazoa</taxon>
        <taxon>Chordata</taxon>
        <taxon>Craniata</taxon>
        <taxon>Vertebrata</taxon>
        <taxon>Euteleostomi</taxon>
        <taxon>Actinopterygii</taxon>
        <taxon>Chondrostei</taxon>
        <taxon>Acipenseriformes</taxon>
        <taxon>Acipenseridae</taxon>
        <taxon>Huso</taxon>
    </lineage>
</organism>
<dbReference type="SMART" id="SM00333">
    <property type="entry name" value="TUDOR"/>
    <property type="match status" value="3"/>
</dbReference>
<dbReference type="PANTHER" id="PTHR22948:SF14">
    <property type="entry name" value="TUDOR DOMAIN-CONTAINING PROTEIN 7"/>
    <property type="match status" value="1"/>
</dbReference>
<dbReference type="Proteomes" id="UP001369086">
    <property type="component" value="Unassembled WGS sequence"/>
</dbReference>
<evidence type="ECO:0000259" key="9">
    <source>
        <dbReference type="PROSITE" id="PS51644"/>
    </source>
</evidence>
<feature type="domain" description="Tudor" evidence="8">
    <location>
        <begin position="702"/>
        <end position="759"/>
    </location>
</feature>
<evidence type="ECO:0000256" key="4">
    <source>
        <dbReference type="ARBA" id="ARBA00022782"/>
    </source>
</evidence>
<dbReference type="Pfam" id="PF00567">
    <property type="entry name" value="TUDOR"/>
    <property type="match status" value="3"/>
</dbReference>
<dbReference type="CDD" id="cd09974">
    <property type="entry name" value="LOTUS_3_TDRD7"/>
    <property type="match status" value="1"/>
</dbReference>
<dbReference type="CDD" id="cd20429">
    <property type="entry name" value="Tudor_TDRD7_rpt3"/>
    <property type="match status" value="1"/>
</dbReference>
<dbReference type="SUPFAM" id="SSF63748">
    <property type="entry name" value="Tudor/PWWP/MBT"/>
    <property type="match status" value="3"/>
</dbReference>
<keyword evidence="5" id="KW-0744">Spermatogenesis</keyword>
<gene>
    <name evidence="10" type="ORF">HHUSO_G2923</name>
</gene>
<protein>
    <submittedName>
        <fullName evidence="10">Tudor domain-containing protein 7B-like isoform X1</fullName>
    </submittedName>
</protein>
<feature type="compositionally biased region" description="Polar residues" evidence="7">
    <location>
        <begin position="158"/>
        <end position="173"/>
    </location>
</feature>
<feature type="domain" description="HTH OST-type" evidence="9">
    <location>
        <begin position="250"/>
        <end position="318"/>
    </location>
</feature>
<dbReference type="Gene3D" id="2.40.50.90">
    <property type="match status" value="3"/>
</dbReference>
<keyword evidence="6" id="KW-0694">RNA-binding</keyword>
<reference evidence="10 11" key="1">
    <citation type="submission" date="2021-05" db="EMBL/GenBank/DDBJ databases">
        <authorList>
            <person name="Zahm M."/>
            <person name="Klopp C."/>
            <person name="Cabau C."/>
            <person name="Kuhl H."/>
            <person name="Suciu R."/>
            <person name="Ciorpac M."/>
            <person name="Holostenco D."/>
            <person name="Gessner J."/>
            <person name="Wuertz S."/>
            <person name="Hohne C."/>
            <person name="Stock M."/>
            <person name="Gislard M."/>
            <person name="Lluch J."/>
            <person name="Milhes M."/>
            <person name="Lampietro C."/>
            <person name="Lopez Roques C."/>
            <person name="Donnadieu C."/>
            <person name="Du K."/>
            <person name="Schartl M."/>
            <person name="Guiguen Y."/>
        </authorList>
    </citation>
    <scope>NUCLEOTIDE SEQUENCE [LARGE SCALE GENOMIC DNA]</scope>
    <source>
        <strain evidence="10">Hh-F2</strain>
        <tissue evidence="10">Blood</tissue>
    </source>
</reference>
<dbReference type="PROSITE" id="PS51644">
    <property type="entry name" value="HTH_OST"/>
    <property type="match status" value="3"/>
</dbReference>
<dbReference type="InterPro" id="IPR047449">
    <property type="entry name" value="Tudor_TDRD7_rpt3"/>
</dbReference>
<dbReference type="InterPro" id="IPR041966">
    <property type="entry name" value="LOTUS-like"/>
</dbReference>
<evidence type="ECO:0000256" key="7">
    <source>
        <dbReference type="SAM" id="MobiDB-lite"/>
    </source>
</evidence>
<dbReference type="Gene3D" id="3.30.420.610">
    <property type="entry name" value="LOTUS domain-like"/>
    <property type="match status" value="3"/>
</dbReference>
<evidence type="ECO:0000313" key="10">
    <source>
        <dbReference type="EMBL" id="KAK6493353.1"/>
    </source>
</evidence>
<feature type="compositionally biased region" description="Polar residues" evidence="7">
    <location>
        <begin position="224"/>
        <end position="234"/>
    </location>
</feature>
<dbReference type="PANTHER" id="PTHR22948">
    <property type="entry name" value="TUDOR DOMAIN CONTAINING PROTEIN"/>
    <property type="match status" value="1"/>
</dbReference>
<dbReference type="InterPro" id="IPR025605">
    <property type="entry name" value="OST-HTH/LOTUS_dom"/>
</dbReference>
<evidence type="ECO:0000259" key="8">
    <source>
        <dbReference type="PROSITE" id="PS50304"/>
    </source>
</evidence>
<evidence type="ECO:0000256" key="6">
    <source>
        <dbReference type="ARBA" id="ARBA00022884"/>
    </source>
</evidence>
<sequence length="1081" mass="121711">MPETELTNKMLRAVLQSNKNGVSMLRLQSEFKSLTGEFIPHKQLGYPTLEAYLRSIPAVVKMEITRAGEVVCFATVCHETVHIAQLVARQRTSKRKSGGSLMVNCQMRVKRATPFMPNAKPKTSLRQPENLDRGMRRQTPLTTGNRGGYGAFGPALGRQQTDTKITPSSQGRTPNVLLHKPPAAGDRKPSDVDKAQGIGPSRSDKRLTLPPRFQRDFQVHLSRNTQQSNVNLNESLSPVSPSTPPPSSYNVQLVQTRLKEILRKFSNGIWVSKLPQLYSKLYNQALPADAMKELEHWTQICTVEKPCTSGLLELLLYPAKTHAQTKAALSQDRTSPVFEKPGSPTHTLPPVTSKPRVPPEIKLKVAELLVKYSSGLWASALPKLFQDVYKLKFPEFILDNLSLLSDVCTADYPMPDNTKKAILYAKVTEDENQNKVTLKVIETALQRLSNLTVPPLVIPNEEYPSVLVMESSNTNEVILRYIGEGYSQSQEALEDGMREFYSQHKEQMVLHSLAPGQLVAARAEEEDEFLRAKICEVTGDRVKVYYVDHGFFEVISKSKLCELDNQFYTLPFQASKCKLAGLEPFSEEPAVMKVFESLACGKILLAEILERHEVPLVVLYDTSQDDDVNINAACLKALQDKTLENSLKANTVYTNITVTHVCSDGTIYCQLLSKGQARLNEILDKTESYFHSRVTSEFLVSQPFCGKCCVARYKGKWSRVEITNLHGSRVVDILFIDIGVPASVEVVELREIPPPYLQELLSVPPQAIKCCLADLPVSVGSWTPDAVLWLRDAVLNCSDCSMKIVKWDEAKRQVHIYLFTSKNFYDHERSINFQIADSDLWKHQKDVFLSSSSASPRKESSPISQPKTAVPEAGDCQIAEISQLPPLLALPQPGQNLDIYVSVACHPGYFVLQPWQDLYKLEVLMGEMILYYNKMDGKPIHIEKNQIYAAKVENNWHRVLVKGKLINGLVSVYQLDYGRHELVNCTKVQPLIEEFRQLPFQGVTAQLAGVKQKQWSEEASIVFRNHVEKKPLVAQLDSVHESTHPWERKVVVYLVDTSHEEADIWIHDIMYEFIEELSKAA</sequence>
<evidence type="ECO:0000256" key="1">
    <source>
        <dbReference type="ARBA" id="ARBA00004496"/>
    </source>
</evidence>
<evidence type="ECO:0000256" key="2">
    <source>
        <dbReference type="ARBA" id="ARBA00022490"/>
    </source>
</evidence>
<dbReference type="Pfam" id="PF12872">
    <property type="entry name" value="OST-HTH"/>
    <property type="match status" value="2"/>
</dbReference>
<dbReference type="InterPro" id="IPR035437">
    <property type="entry name" value="SNase_OB-fold_sf"/>
</dbReference>
<dbReference type="EMBL" id="JAHFZB010000002">
    <property type="protein sequence ID" value="KAK6493353.1"/>
    <property type="molecule type" value="Genomic_DNA"/>
</dbReference>
<name>A0ABR1A8D0_HUSHU</name>
<comment type="caution">
    <text evidence="10">The sequence shown here is derived from an EMBL/GenBank/DDBJ whole genome shotgun (WGS) entry which is preliminary data.</text>
</comment>
<dbReference type="PROSITE" id="PS50304">
    <property type="entry name" value="TUDOR"/>
    <property type="match status" value="2"/>
</dbReference>
<feature type="compositionally biased region" description="Basic and acidic residues" evidence="7">
    <location>
        <begin position="185"/>
        <end position="194"/>
    </location>
</feature>
<dbReference type="InterPro" id="IPR037978">
    <property type="entry name" value="TDRD7_LOTUS_3"/>
</dbReference>
<dbReference type="Gene3D" id="2.30.30.140">
    <property type="match status" value="3"/>
</dbReference>